<evidence type="ECO:0000256" key="1">
    <source>
        <dbReference type="SAM" id="MobiDB-lite"/>
    </source>
</evidence>
<keyword evidence="3" id="KW-1185">Reference proteome</keyword>
<name>A0A1X2IFN7_9FUNG</name>
<comment type="caution">
    <text evidence="2">The sequence shown here is derived from an EMBL/GenBank/DDBJ whole genome shotgun (WGS) entry which is preliminary data.</text>
</comment>
<feature type="compositionally biased region" description="Low complexity" evidence="1">
    <location>
        <begin position="47"/>
        <end position="61"/>
    </location>
</feature>
<evidence type="ECO:0000313" key="2">
    <source>
        <dbReference type="EMBL" id="ORZ15698.1"/>
    </source>
</evidence>
<dbReference type="EMBL" id="MCGE01000012">
    <property type="protein sequence ID" value="ORZ15698.1"/>
    <property type="molecule type" value="Genomic_DNA"/>
</dbReference>
<proteinExistence type="predicted"/>
<dbReference type="AlphaFoldDB" id="A0A1X2IFN7"/>
<gene>
    <name evidence="2" type="ORF">BCR42DRAFT_415746</name>
</gene>
<accession>A0A1X2IFN7</accession>
<protein>
    <submittedName>
        <fullName evidence="2">Uncharacterized protein</fullName>
    </submittedName>
</protein>
<evidence type="ECO:0000313" key="3">
    <source>
        <dbReference type="Proteomes" id="UP000193560"/>
    </source>
</evidence>
<feature type="compositionally biased region" description="Low complexity" evidence="1">
    <location>
        <begin position="25"/>
        <end position="40"/>
    </location>
</feature>
<sequence>MTTCHSRFTEHFDMTPSLTQCPQWSPSKSSFTSSMESSQKSIEDHMSNSSSSSCSSAPNSPIDDEKMSLSKFKRFFRLP</sequence>
<dbReference type="Proteomes" id="UP000193560">
    <property type="component" value="Unassembled WGS sequence"/>
</dbReference>
<reference evidence="2 3" key="1">
    <citation type="submission" date="2016-07" db="EMBL/GenBank/DDBJ databases">
        <title>Pervasive Adenine N6-methylation of Active Genes in Fungi.</title>
        <authorList>
            <consortium name="DOE Joint Genome Institute"/>
            <person name="Mondo S.J."/>
            <person name="Dannebaum R.O."/>
            <person name="Kuo R.C."/>
            <person name="Labutti K."/>
            <person name="Haridas S."/>
            <person name="Kuo A."/>
            <person name="Salamov A."/>
            <person name="Ahrendt S.R."/>
            <person name="Lipzen A."/>
            <person name="Sullivan W."/>
            <person name="Andreopoulos W.B."/>
            <person name="Clum A."/>
            <person name="Lindquist E."/>
            <person name="Daum C."/>
            <person name="Ramamoorthy G.K."/>
            <person name="Gryganskyi A."/>
            <person name="Culley D."/>
            <person name="Magnuson J.K."/>
            <person name="James T.Y."/>
            <person name="O'Malley M.A."/>
            <person name="Stajich J.E."/>
            <person name="Spatafora J.W."/>
            <person name="Visel A."/>
            <person name="Grigoriev I.V."/>
        </authorList>
    </citation>
    <scope>NUCLEOTIDE SEQUENCE [LARGE SCALE GENOMIC DNA]</scope>
    <source>
        <strain evidence="2 3">NRRL 1336</strain>
    </source>
</reference>
<feature type="non-terminal residue" evidence="2">
    <location>
        <position position="79"/>
    </location>
</feature>
<feature type="region of interest" description="Disordered" evidence="1">
    <location>
        <begin position="19"/>
        <end position="65"/>
    </location>
</feature>
<organism evidence="2 3">
    <name type="scientific">Absidia repens</name>
    <dbReference type="NCBI Taxonomy" id="90262"/>
    <lineage>
        <taxon>Eukaryota</taxon>
        <taxon>Fungi</taxon>
        <taxon>Fungi incertae sedis</taxon>
        <taxon>Mucoromycota</taxon>
        <taxon>Mucoromycotina</taxon>
        <taxon>Mucoromycetes</taxon>
        <taxon>Mucorales</taxon>
        <taxon>Cunninghamellaceae</taxon>
        <taxon>Absidia</taxon>
    </lineage>
</organism>